<organism evidence="2 3">
    <name type="scientific">Shewanella scandinavica</name>
    <dbReference type="NCBI Taxonomy" id="3063538"/>
    <lineage>
        <taxon>Bacteria</taxon>
        <taxon>Pseudomonadati</taxon>
        <taxon>Pseudomonadota</taxon>
        <taxon>Gammaproteobacteria</taxon>
        <taxon>Alteromonadales</taxon>
        <taxon>Shewanellaceae</taxon>
        <taxon>Shewanella</taxon>
    </lineage>
</organism>
<evidence type="ECO:0000313" key="3">
    <source>
        <dbReference type="Proteomes" id="UP001249505"/>
    </source>
</evidence>
<protein>
    <submittedName>
        <fullName evidence="2">HNH endonuclease domain-containing protein</fullName>
    </submittedName>
</protein>
<keyword evidence="2" id="KW-0255">Endonuclease</keyword>
<dbReference type="EMBL" id="JAUOES010000018">
    <property type="protein sequence ID" value="MDT3281636.1"/>
    <property type="molecule type" value="Genomic_DNA"/>
</dbReference>
<comment type="caution">
    <text evidence="2">The sequence shown here is derived from an EMBL/GenBank/DDBJ whole genome shotgun (WGS) entry which is preliminary data.</text>
</comment>
<dbReference type="Gene3D" id="1.10.30.50">
    <property type="match status" value="1"/>
</dbReference>
<dbReference type="RefSeq" id="WP_311900025.1">
    <property type="nucleotide sequence ID" value="NZ_JAUOES010000018.1"/>
</dbReference>
<dbReference type="Pfam" id="PF13395">
    <property type="entry name" value="HNH_4"/>
    <property type="match status" value="1"/>
</dbReference>
<dbReference type="Proteomes" id="UP001249505">
    <property type="component" value="Unassembled WGS sequence"/>
</dbReference>
<reference evidence="2 3" key="1">
    <citation type="submission" date="2023-07" db="EMBL/GenBank/DDBJ databases">
        <title>Novel Shewanella species isolated from Baltic Sea sediments.</title>
        <authorList>
            <person name="Martin-Rodriguez A.J."/>
        </authorList>
    </citation>
    <scope>NUCLEOTIDE SEQUENCE [LARGE SCALE GENOMIC DNA]</scope>
    <source>
        <strain evidence="2 3">SP2S1-2</strain>
    </source>
</reference>
<evidence type="ECO:0000313" key="2">
    <source>
        <dbReference type="EMBL" id="MDT3281636.1"/>
    </source>
</evidence>
<gene>
    <name evidence="2" type="ORF">Q4Q50_15230</name>
</gene>
<accession>A0ABU3G1Y0</accession>
<sequence length="105" mass="10707">MNSKIKEQLIARDGLRCSRTGKEVSSPDELYIEHIVPKSDGGSDDLNNLILVSREVNAHISNRLIGSAAGAAILGASLGGPAGMIIGGIIGALLGKSVDEGGKNG</sequence>
<dbReference type="GO" id="GO:0004519">
    <property type="term" value="F:endonuclease activity"/>
    <property type="evidence" value="ECO:0007669"/>
    <property type="project" value="UniProtKB-KW"/>
</dbReference>
<keyword evidence="3" id="KW-1185">Reference proteome</keyword>
<feature type="domain" description="HNH nuclease" evidence="1">
    <location>
        <begin position="4"/>
        <end position="58"/>
    </location>
</feature>
<name>A0ABU3G1Y0_9GAMM</name>
<keyword evidence="2" id="KW-0540">Nuclease</keyword>
<dbReference type="InterPro" id="IPR003615">
    <property type="entry name" value="HNH_nuc"/>
</dbReference>
<dbReference type="SMART" id="SM00507">
    <property type="entry name" value="HNHc"/>
    <property type="match status" value="1"/>
</dbReference>
<keyword evidence="2" id="KW-0378">Hydrolase</keyword>
<dbReference type="CDD" id="cd00085">
    <property type="entry name" value="HNHc"/>
    <property type="match status" value="1"/>
</dbReference>
<evidence type="ECO:0000259" key="1">
    <source>
        <dbReference type="SMART" id="SM00507"/>
    </source>
</evidence>
<proteinExistence type="predicted"/>